<protein>
    <submittedName>
        <fullName evidence="1">Uncharacterized protein</fullName>
    </submittedName>
</protein>
<comment type="caution">
    <text evidence="1">The sequence shown here is derived from an EMBL/GenBank/DDBJ whole genome shotgun (WGS) entry which is preliminary data.</text>
</comment>
<keyword evidence="2" id="KW-1185">Reference proteome</keyword>
<dbReference type="Proteomes" id="UP000604730">
    <property type="component" value="Unassembled WGS sequence"/>
</dbReference>
<proteinExistence type="predicted"/>
<organism evidence="1 2">
    <name type="scientific">Catonella massiliensis</name>
    <dbReference type="NCBI Taxonomy" id="2799636"/>
    <lineage>
        <taxon>Bacteria</taxon>
        <taxon>Bacillati</taxon>
        <taxon>Bacillota</taxon>
        <taxon>Clostridia</taxon>
        <taxon>Lachnospirales</taxon>
        <taxon>Lachnospiraceae</taxon>
        <taxon>Catonella</taxon>
    </lineage>
</organism>
<name>A0ABS1J3M5_9FIRM</name>
<sequence>MLAKKCDKCGKLYELYEGIEGYCNLSDANSVAFVLANDEGEYFCNDAYDLCPECLVKVQAFIEGKEG</sequence>
<accession>A0ABS1J3M5</accession>
<gene>
    <name evidence="1" type="ORF">JJN12_12855</name>
</gene>
<dbReference type="RefSeq" id="WP_208430054.1">
    <property type="nucleotide sequence ID" value="NZ_JAEPRJ010000001.1"/>
</dbReference>
<reference evidence="1 2" key="1">
    <citation type="submission" date="2021-01" db="EMBL/GenBank/DDBJ databases">
        <title>Isolation and description of Catonella massiliensis sp. nov., a novel Catonella species, isolated from a stable periodontitis subject.</title>
        <authorList>
            <person name="Antezack A."/>
            <person name="Boxberger M."/>
            <person name="La Scola B."/>
            <person name="Monnet-Corti V."/>
        </authorList>
    </citation>
    <scope>NUCLEOTIDE SEQUENCE [LARGE SCALE GENOMIC DNA]</scope>
    <source>
        <strain evidence="1 2">Marseille-Q4567</strain>
    </source>
</reference>
<evidence type="ECO:0000313" key="1">
    <source>
        <dbReference type="EMBL" id="MBK5898650.1"/>
    </source>
</evidence>
<dbReference type="EMBL" id="JAEPRJ010000001">
    <property type="protein sequence ID" value="MBK5898650.1"/>
    <property type="molecule type" value="Genomic_DNA"/>
</dbReference>
<evidence type="ECO:0000313" key="2">
    <source>
        <dbReference type="Proteomes" id="UP000604730"/>
    </source>
</evidence>